<dbReference type="EMBL" id="AGCI01000017">
    <property type="protein sequence ID" value="EHM45566.1"/>
    <property type="molecule type" value="Genomic_DNA"/>
</dbReference>
<name>G9Y3L8_HAFAL</name>
<evidence type="ECO:0000313" key="2">
    <source>
        <dbReference type="Proteomes" id="UP000005959"/>
    </source>
</evidence>
<sequence>MSNRRVFSYQIRQMQKDMWQLPLRSWKKLAMLKDHISKVKESRNG</sequence>
<accession>G9Y3L8</accession>
<proteinExistence type="predicted"/>
<comment type="caution">
    <text evidence="1">The sequence shown here is derived from an EMBL/GenBank/DDBJ whole genome shotgun (WGS) entry which is preliminary data.</text>
</comment>
<dbReference type="Proteomes" id="UP000005959">
    <property type="component" value="Unassembled WGS sequence"/>
</dbReference>
<organism evidence="1 2">
    <name type="scientific">Hafnia alvei ATCC 51873</name>
    <dbReference type="NCBI Taxonomy" id="1002364"/>
    <lineage>
        <taxon>Bacteria</taxon>
        <taxon>Pseudomonadati</taxon>
        <taxon>Pseudomonadota</taxon>
        <taxon>Gammaproteobacteria</taxon>
        <taxon>Enterobacterales</taxon>
        <taxon>Hafniaceae</taxon>
        <taxon>Hafnia</taxon>
    </lineage>
</organism>
<gene>
    <name evidence="1" type="ORF">HMPREF0454_01105</name>
</gene>
<dbReference type="AlphaFoldDB" id="G9Y3L8"/>
<protein>
    <submittedName>
        <fullName evidence="1">Uncharacterized protein</fullName>
    </submittedName>
</protein>
<reference evidence="1 2" key="1">
    <citation type="submission" date="2011-08" db="EMBL/GenBank/DDBJ databases">
        <authorList>
            <person name="Weinstock G."/>
            <person name="Sodergren E."/>
            <person name="Clifton S."/>
            <person name="Fulton L."/>
            <person name="Fulton B."/>
            <person name="Courtney L."/>
            <person name="Fronick C."/>
            <person name="Harrison M."/>
            <person name="Strong C."/>
            <person name="Farmer C."/>
            <person name="Delahaunty K."/>
            <person name="Markovic C."/>
            <person name="Hall O."/>
            <person name="Minx P."/>
            <person name="Tomlinson C."/>
            <person name="Mitreva M."/>
            <person name="Hou S."/>
            <person name="Chen J."/>
            <person name="Wollam A."/>
            <person name="Pepin K.H."/>
            <person name="Johnson M."/>
            <person name="Bhonagiri V."/>
            <person name="Zhang X."/>
            <person name="Suruliraj S."/>
            <person name="Warren W."/>
            <person name="Chinwalla A."/>
            <person name="Mardis E.R."/>
            <person name="Wilson R.K."/>
        </authorList>
    </citation>
    <scope>NUCLEOTIDE SEQUENCE [LARGE SCALE GENOMIC DNA]</scope>
    <source>
        <strain evidence="1 2">ATCC 51873</strain>
    </source>
</reference>
<evidence type="ECO:0000313" key="1">
    <source>
        <dbReference type="EMBL" id="EHM45566.1"/>
    </source>
</evidence>
<dbReference type="HOGENOM" id="CLU_3200467_0_0_6"/>